<evidence type="ECO:0000313" key="3">
    <source>
        <dbReference type="Proteomes" id="UP000332933"/>
    </source>
</evidence>
<dbReference type="OrthoDB" id="10475419at2759"/>
<evidence type="ECO:0000313" key="1">
    <source>
        <dbReference type="EMBL" id="KAF0685627.1"/>
    </source>
</evidence>
<protein>
    <submittedName>
        <fullName evidence="2">Aste57867_22526 protein</fullName>
    </submittedName>
</protein>
<reference evidence="1" key="2">
    <citation type="submission" date="2019-06" db="EMBL/GenBank/DDBJ databases">
        <title>Genomics analysis of Aphanomyces spp. identifies a new class of oomycete effector associated with host adaptation.</title>
        <authorList>
            <person name="Gaulin E."/>
        </authorList>
    </citation>
    <scope>NUCLEOTIDE SEQUENCE</scope>
    <source>
        <strain evidence="1">CBS 578.67</strain>
    </source>
</reference>
<dbReference type="EMBL" id="VJMH01007066">
    <property type="protein sequence ID" value="KAF0685627.1"/>
    <property type="molecule type" value="Genomic_DNA"/>
</dbReference>
<sequence length="1386" mass="169999">MLRYCQPNDWKYFDRLLGGATPVVCAGGGDDGDMDAPLRPSALALRPPSPLALHRNAYWSRSDKQSVLVLWRAWKRYVRRRSRLRGNVMWMMQRRSRPSWLQWRRYVAYRQAKRDAVAASAAAVQLEDTHTTQLRVWRMWRHATDVEHAIQRQDAWRTRRRLRQSWTAWLDHKVVRRDRRHHAVMALHLFLHLKWRQWKRGFELRRHRSLQAQYMLQWRTKRRLHAWHRRTRELMSLDCRCVTWTNGMTLEILRHLWRRWRQHHDDRRRHCALILVARTRRLARRWRDWVHGITIHKHQRHRQLVAESHYELALRATGFHRWRGRLALVRDQLRFGEKVHRHTMLASAWRAFHALLARRDAQCHVMAAFRGRQALAQWCDRVTTKQRVRQHERTTKLSLVRQRTHRLWIAWRCAFAIRQQEHIVDGVYAHRLVHTCVRHWKQFLDHEQAIRVRRLASLNEQRTRLVRDVWAAWKQFRVQQEWTRRCVAAVRRRHDSALLGHVLSQLALYTRWQQRQRYCMQQATAHYATFKFTRRVPLALYAWRAVVDDAHALEALWTNQVREMHRHYTRKMVLRHWHHVAQRQRLAQRVYHARQDLWVARRLRAWRRYVRDQQTIRASVHMLASERQRRRVCCAWNAWRNLAAQTTAARAECESQYMRRRLVGLLTCFVTWVQRYRHRKWLWRHAVPFRTESLHRQTAALWHRWREVFAGRQAQHARLASMIRKQERRTLLAHLVAWRRHTWLHQQTTIFQHRQHETMKRTHFLAWAYLLVRRRYIQEATRAHLVARARFGLRQGVRQWRWHLERARVVQTWQVETWRTHAVKRWYDTWRAHFQKRRLDVQGLRQQRLATLRQRWLKWKVMVDVRCQDRQALVDARTWHCSRLQCAVFWAWHRYFVARQLQRQTCHRADDHHRRFHLRASVAKLYDQWYLHRLLLSVDHQSITKHFRAWAGHVTITMHLRNRAASFETNMQRWTRRLGVRRWRERTIETRRQRLAIRQGQRHNDRHVLAMTWRRWRDRADIQCPSGQAISPTTLQIQHGLSQWKRFHARQHLHKSMTRMASQHSRKRRLGSLWRSWAAFVAMQHKAKQIVTRRRRQWLSQWRHIVLANALGRLRDRNRLRLVLHRWAHVQHVQFQARLGLFRLLERLALTKVVRAWRDHLDTETIVRHAVARRHHQLVATTFHAWYRSLTLAVLGRYHATQRRRRLLGQLLRRWSQATACLRKQRAKRTRVCQIVLATWFAFTYVAQATAGMRRRRDDRVALACVVRWKQRVYVAQYVRLARRKRMRRLWQRWCAYVGRRREKTRVFDQLWGVLQNERATQHEQRSRAYEQTKRMQQELRETRTGLRRIVQAWQDVTRASELVCAKTIQSLRRDDIEGRPGWKKS</sequence>
<proteinExistence type="predicted"/>
<name>A0A485LL63_9STRA</name>
<keyword evidence="3" id="KW-1185">Reference proteome</keyword>
<accession>A0A485LL63</accession>
<dbReference type="Proteomes" id="UP000332933">
    <property type="component" value="Unassembled WGS sequence"/>
</dbReference>
<gene>
    <name evidence="2" type="primary">Aste57867_22526</name>
    <name evidence="1" type="ORF">As57867_022456</name>
    <name evidence="2" type="ORF">ASTE57867_22526</name>
</gene>
<evidence type="ECO:0000313" key="2">
    <source>
        <dbReference type="EMBL" id="VFT99186.1"/>
    </source>
</evidence>
<reference evidence="2 3" key="1">
    <citation type="submission" date="2019-03" db="EMBL/GenBank/DDBJ databases">
        <authorList>
            <person name="Gaulin E."/>
            <person name="Dumas B."/>
        </authorList>
    </citation>
    <scope>NUCLEOTIDE SEQUENCE [LARGE SCALE GENOMIC DNA]</scope>
    <source>
        <strain evidence="2">CBS 568.67</strain>
    </source>
</reference>
<dbReference type="EMBL" id="CAADRA010007092">
    <property type="protein sequence ID" value="VFT99186.1"/>
    <property type="molecule type" value="Genomic_DNA"/>
</dbReference>
<organism evidence="2 3">
    <name type="scientific">Aphanomyces stellatus</name>
    <dbReference type="NCBI Taxonomy" id="120398"/>
    <lineage>
        <taxon>Eukaryota</taxon>
        <taxon>Sar</taxon>
        <taxon>Stramenopiles</taxon>
        <taxon>Oomycota</taxon>
        <taxon>Saprolegniomycetes</taxon>
        <taxon>Saprolegniales</taxon>
        <taxon>Verrucalvaceae</taxon>
        <taxon>Aphanomyces</taxon>
    </lineage>
</organism>